<feature type="region of interest" description="Disordered" evidence="1">
    <location>
        <begin position="172"/>
        <end position="222"/>
    </location>
</feature>
<sequence length="253" mass="27008">MVIAASPAQGFTLSGSLYNYEEDDTKVDYWLTDLGGTIQFDFKVDTGVNMADLRGLFLNINDKSLLSGLSATAASNPFADIDAANFYSIGSNDFKIDSGGTTNFGFGGGNNLNGGGRNAPNYTIGLNIGQQGISRYDIQGTSFILQHDSQALSLDLFTESLFGVRLMSVGEDRQGSSKLRGETSDEIVVSEPSNPEPEPTPFPTVVPTPLPTPVPTPESREVPEPVGILALVGLATTLTRLRRRDHSSSRPSL</sequence>
<evidence type="ECO:0000256" key="1">
    <source>
        <dbReference type="SAM" id="MobiDB-lite"/>
    </source>
</evidence>
<reference evidence="2" key="1">
    <citation type="submission" date="2022-06" db="EMBL/GenBank/DDBJ databases">
        <title>Genome sequence of Phormidium yuhuli AB48 isolated from an industrial photobioreactor environment.</title>
        <authorList>
            <person name="Qiu Y."/>
            <person name="Noonan A.J.C."/>
            <person name="Dofher K."/>
            <person name="Koch M."/>
            <person name="Kieft B."/>
            <person name="Lin X."/>
            <person name="Ziels R.M."/>
            <person name="Hallam S.J."/>
        </authorList>
    </citation>
    <scope>NUCLEOTIDE SEQUENCE</scope>
    <source>
        <strain evidence="2">AB48</strain>
    </source>
</reference>
<dbReference type="Proteomes" id="UP001056708">
    <property type="component" value="Chromosome"/>
</dbReference>
<feature type="compositionally biased region" description="Basic and acidic residues" evidence="1">
    <location>
        <begin position="172"/>
        <end position="183"/>
    </location>
</feature>
<accession>A0ABY5ATV6</accession>
<evidence type="ECO:0000313" key="2">
    <source>
        <dbReference type="EMBL" id="USR91674.1"/>
    </source>
</evidence>
<proteinExistence type="predicted"/>
<name>A0ABY5ATV6_9CYAN</name>
<gene>
    <name evidence="2" type="ORF">NEA10_02810</name>
</gene>
<dbReference type="EMBL" id="CP098611">
    <property type="protein sequence ID" value="USR91674.1"/>
    <property type="molecule type" value="Genomic_DNA"/>
</dbReference>
<protein>
    <submittedName>
        <fullName evidence="2">PEP-CTERM sorting domain-containing protein</fullName>
    </submittedName>
</protein>
<evidence type="ECO:0000313" key="3">
    <source>
        <dbReference type="Proteomes" id="UP001056708"/>
    </source>
</evidence>
<dbReference type="RefSeq" id="WP_252663704.1">
    <property type="nucleotide sequence ID" value="NZ_CP098611.1"/>
</dbReference>
<organism evidence="2 3">
    <name type="scientific">Phormidium yuhuli AB48</name>
    <dbReference type="NCBI Taxonomy" id="2940671"/>
    <lineage>
        <taxon>Bacteria</taxon>
        <taxon>Bacillati</taxon>
        <taxon>Cyanobacteriota</taxon>
        <taxon>Cyanophyceae</taxon>
        <taxon>Oscillatoriophycideae</taxon>
        <taxon>Oscillatoriales</taxon>
        <taxon>Oscillatoriaceae</taxon>
        <taxon>Phormidium</taxon>
        <taxon>Phormidium yuhuli</taxon>
    </lineage>
</organism>
<keyword evidence="3" id="KW-1185">Reference proteome</keyword>
<feature type="compositionally biased region" description="Pro residues" evidence="1">
    <location>
        <begin position="194"/>
        <end position="216"/>
    </location>
</feature>